<dbReference type="GO" id="GO:0046872">
    <property type="term" value="F:metal ion binding"/>
    <property type="evidence" value="ECO:0007669"/>
    <property type="project" value="UniProtKB-KW"/>
</dbReference>
<dbReference type="Gene3D" id="3.40.630.10">
    <property type="entry name" value="Zn peptidases"/>
    <property type="match status" value="1"/>
</dbReference>
<dbReference type="InterPro" id="IPR050072">
    <property type="entry name" value="Peptidase_M20A"/>
</dbReference>
<evidence type="ECO:0000256" key="4">
    <source>
        <dbReference type="ARBA" id="ARBA00022833"/>
    </source>
</evidence>
<comment type="cofactor">
    <cofactor evidence="1">
        <name>Zn(2+)</name>
        <dbReference type="ChEBI" id="CHEBI:29105"/>
    </cofactor>
</comment>
<dbReference type="PANTHER" id="PTHR43808:SF25">
    <property type="entry name" value="PEPTIDASE M20 DIMERISATION DOMAIN-CONTAINING PROTEIN"/>
    <property type="match status" value="1"/>
</dbReference>
<dbReference type="InterPro" id="IPR002933">
    <property type="entry name" value="Peptidase_M20"/>
</dbReference>
<evidence type="ECO:0000256" key="2">
    <source>
        <dbReference type="ARBA" id="ARBA00022723"/>
    </source>
</evidence>
<evidence type="ECO:0000256" key="3">
    <source>
        <dbReference type="ARBA" id="ARBA00022801"/>
    </source>
</evidence>
<dbReference type="EMBL" id="WSFO01000005">
    <property type="protein sequence ID" value="KAE9630110.1"/>
    <property type="molecule type" value="Genomic_DNA"/>
</dbReference>
<feature type="domain" description="Peptidase M20 dimerisation" evidence="5">
    <location>
        <begin position="207"/>
        <end position="306"/>
    </location>
</feature>
<protein>
    <submittedName>
        <fullName evidence="6">M20/M25/M40 family metallo-hydrolase</fullName>
    </submittedName>
</protein>
<dbReference type="InterPro" id="IPR001261">
    <property type="entry name" value="ArgE/DapE_CS"/>
</dbReference>
<evidence type="ECO:0000313" key="7">
    <source>
        <dbReference type="Proteomes" id="UP000441586"/>
    </source>
</evidence>
<evidence type="ECO:0000313" key="6">
    <source>
        <dbReference type="EMBL" id="KAE9630110.1"/>
    </source>
</evidence>
<evidence type="ECO:0000259" key="5">
    <source>
        <dbReference type="Pfam" id="PF07687"/>
    </source>
</evidence>
<organism evidence="6 7">
    <name type="scientific">Parasedimentitalea maritima</name>
    <dbReference type="NCBI Taxonomy" id="2578117"/>
    <lineage>
        <taxon>Bacteria</taxon>
        <taxon>Pseudomonadati</taxon>
        <taxon>Pseudomonadota</taxon>
        <taxon>Alphaproteobacteria</taxon>
        <taxon>Rhodobacterales</taxon>
        <taxon>Paracoccaceae</taxon>
        <taxon>Parasedimentitalea</taxon>
    </lineage>
</organism>
<dbReference type="Pfam" id="PF07687">
    <property type="entry name" value="M20_dimer"/>
    <property type="match status" value="1"/>
</dbReference>
<dbReference type="AlphaFoldDB" id="A0A6A4RH15"/>
<dbReference type="InterPro" id="IPR036264">
    <property type="entry name" value="Bact_exopeptidase_dim_dom"/>
</dbReference>
<dbReference type="SUPFAM" id="SSF53187">
    <property type="entry name" value="Zn-dependent exopeptidases"/>
    <property type="match status" value="1"/>
</dbReference>
<comment type="caution">
    <text evidence="6">The sequence shown here is derived from an EMBL/GenBank/DDBJ whole genome shotgun (WGS) entry which is preliminary data.</text>
</comment>
<dbReference type="Pfam" id="PF01546">
    <property type="entry name" value="Peptidase_M20"/>
    <property type="match status" value="1"/>
</dbReference>
<keyword evidence="4" id="KW-0862">Zinc</keyword>
<dbReference type="PANTHER" id="PTHR43808">
    <property type="entry name" value="ACETYLORNITHINE DEACETYLASE"/>
    <property type="match status" value="1"/>
</dbReference>
<dbReference type="PROSITE" id="PS00758">
    <property type="entry name" value="ARGE_DAPE_CPG2_1"/>
    <property type="match status" value="1"/>
</dbReference>
<dbReference type="GO" id="GO:0016787">
    <property type="term" value="F:hydrolase activity"/>
    <property type="evidence" value="ECO:0007669"/>
    <property type="project" value="UniProtKB-KW"/>
</dbReference>
<dbReference type="RefSeq" id="WP_158979359.1">
    <property type="nucleotide sequence ID" value="NZ_WSFO01000005.1"/>
</dbReference>
<proteinExistence type="predicted"/>
<sequence length="421" mass="44681">MIDDTINAKLRAAQDNLADVELLQAAIGKQSITGSEANFVEHLQDVLAINGLEPITGEFLPGRPNIWGQRKGSEPGPNLMFVGHTDTVNVQGWSEAWAGQARENPFGAVEIDGEIWGRGACDLKAGICASLAALRLLDAANIKLRGQVSFAFIGDEESGEPGLGVSAGAKDLVQRVKQGEISTPDFAIYVEPTKLNVYTAQIGFFIADIKVTGKSAYFGTPEDGVDALKASHKILSALWQHEEELTSGPAHDFVGPSGILVTDIKGGGYIAVPGQCSLSVIRKLRPGEDLDEAVAQFENSIRSADLNDGISVKLAYPAGRDHPLGGSPVEIDPNHDAALLLADCVQQEHPNGGQIGGAPYWSEAPFLVNAIGCPTVYCAPGDISVAHTFNERVNVDEYLAAVRSFALFMVAYCGTETGNEE</sequence>
<gene>
    <name evidence="6" type="ORF">GP644_10535</name>
</gene>
<reference evidence="6 7" key="1">
    <citation type="submission" date="2019-12" db="EMBL/GenBank/DDBJ databases">
        <authorList>
            <person name="Zhang Y.-J."/>
        </authorList>
    </citation>
    <scope>NUCLEOTIDE SEQUENCE [LARGE SCALE GENOMIC DNA]</scope>
    <source>
        <strain evidence="6 7">H18S-6</strain>
    </source>
</reference>
<dbReference type="Gene3D" id="3.30.70.360">
    <property type="match status" value="1"/>
</dbReference>
<dbReference type="Proteomes" id="UP000441586">
    <property type="component" value="Unassembled WGS sequence"/>
</dbReference>
<name>A0A6A4RH15_9RHOB</name>
<keyword evidence="2" id="KW-0479">Metal-binding</keyword>
<dbReference type="InterPro" id="IPR011650">
    <property type="entry name" value="Peptidase_M20_dimer"/>
</dbReference>
<keyword evidence="3 6" id="KW-0378">Hydrolase</keyword>
<evidence type="ECO:0000256" key="1">
    <source>
        <dbReference type="ARBA" id="ARBA00001947"/>
    </source>
</evidence>
<accession>A0A6A4RH15</accession>
<dbReference type="SUPFAM" id="SSF55031">
    <property type="entry name" value="Bacterial exopeptidase dimerisation domain"/>
    <property type="match status" value="1"/>
</dbReference>